<feature type="domain" description="FAD-dependent urate hydroxylase HpyO/Asp monooxygenase CreE-like FAD/NAD(P)-binding" evidence="1">
    <location>
        <begin position="5"/>
        <end position="184"/>
    </location>
</feature>
<dbReference type="OrthoDB" id="6309046at2"/>
<dbReference type="EMBL" id="AZEA01000002">
    <property type="protein sequence ID" value="KRK89565.1"/>
    <property type="molecule type" value="Genomic_DNA"/>
</dbReference>
<dbReference type="InterPro" id="IPR038732">
    <property type="entry name" value="HpyO/CreE_NAD-binding"/>
</dbReference>
<keyword evidence="3" id="KW-1185">Reference proteome</keyword>
<dbReference type="PANTHER" id="PTHR40254:SF1">
    <property type="entry name" value="BLR0577 PROTEIN"/>
    <property type="match status" value="1"/>
</dbReference>
<comment type="caution">
    <text evidence="2">The sequence shown here is derived from an EMBL/GenBank/DDBJ whole genome shotgun (WGS) entry which is preliminary data.</text>
</comment>
<dbReference type="PANTHER" id="PTHR40254">
    <property type="entry name" value="BLR0577 PROTEIN"/>
    <property type="match status" value="1"/>
</dbReference>
<name>A0A0R1L117_9LACO</name>
<organism evidence="2 3">
    <name type="scientific">Lentilactobacillus sunkii DSM 19904</name>
    <dbReference type="NCBI Taxonomy" id="1423808"/>
    <lineage>
        <taxon>Bacteria</taxon>
        <taxon>Bacillati</taxon>
        <taxon>Bacillota</taxon>
        <taxon>Bacilli</taxon>
        <taxon>Lactobacillales</taxon>
        <taxon>Lactobacillaceae</taxon>
        <taxon>Lentilactobacillus</taxon>
    </lineage>
</organism>
<dbReference type="RefSeq" id="WP_057823451.1">
    <property type="nucleotide sequence ID" value="NZ_AZEA01000002.1"/>
</dbReference>
<dbReference type="Proteomes" id="UP000051581">
    <property type="component" value="Unassembled WGS sequence"/>
</dbReference>
<evidence type="ECO:0000313" key="3">
    <source>
        <dbReference type="Proteomes" id="UP000051581"/>
    </source>
</evidence>
<dbReference type="PATRIC" id="fig|1423808.3.peg.1166"/>
<reference evidence="2 3" key="1">
    <citation type="journal article" date="2015" name="Genome Announc.">
        <title>Expanding the biotechnology potential of lactobacilli through comparative genomics of 213 strains and associated genera.</title>
        <authorList>
            <person name="Sun Z."/>
            <person name="Harris H.M."/>
            <person name="McCann A."/>
            <person name="Guo C."/>
            <person name="Argimon S."/>
            <person name="Zhang W."/>
            <person name="Yang X."/>
            <person name="Jeffery I.B."/>
            <person name="Cooney J.C."/>
            <person name="Kagawa T.F."/>
            <person name="Liu W."/>
            <person name="Song Y."/>
            <person name="Salvetti E."/>
            <person name="Wrobel A."/>
            <person name="Rasinkangas P."/>
            <person name="Parkhill J."/>
            <person name="Rea M.C."/>
            <person name="O'Sullivan O."/>
            <person name="Ritari J."/>
            <person name="Douillard F.P."/>
            <person name="Paul Ross R."/>
            <person name="Yang R."/>
            <person name="Briner A.E."/>
            <person name="Felis G.E."/>
            <person name="de Vos W.M."/>
            <person name="Barrangou R."/>
            <person name="Klaenhammer T.R."/>
            <person name="Caufield P.W."/>
            <person name="Cui Y."/>
            <person name="Zhang H."/>
            <person name="O'Toole P.W."/>
        </authorList>
    </citation>
    <scope>NUCLEOTIDE SEQUENCE [LARGE SCALE GENOMIC DNA]</scope>
    <source>
        <strain evidence="2 3">DSM 19904</strain>
    </source>
</reference>
<protein>
    <recommendedName>
        <fullName evidence="1">FAD-dependent urate hydroxylase HpyO/Asp monooxygenase CreE-like FAD/NAD(P)-binding domain-containing protein</fullName>
    </recommendedName>
</protein>
<gene>
    <name evidence="2" type="ORF">FD17_GL001154</name>
</gene>
<accession>A0A0R1L117</accession>
<dbReference type="InterPro" id="IPR052189">
    <property type="entry name" value="L-asp_N-monooxygenase_NS-form"/>
</dbReference>
<proteinExistence type="predicted"/>
<dbReference type="InterPro" id="IPR036188">
    <property type="entry name" value="FAD/NAD-bd_sf"/>
</dbReference>
<evidence type="ECO:0000259" key="1">
    <source>
        <dbReference type="Pfam" id="PF13454"/>
    </source>
</evidence>
<dbReference type="Pfam" id="PF13454">
    <property type="entry name" value="NAD_binding_9"/>
    <property type="match status" value="1"/>
</dbReference>
<dbReference type="AlphaFoldDB" id="A0A0R1L117"/>
<dbReference type="SUPFAM" id="SSF51905">
    <property type="entry name" value="FAD/NAD(P)-binding domain"/>
    <property type="match status" value="1"/>
</dbReference>
<evidence type="ECO:0000313" key="2">
    <source>
        <dbReference type="EMBL" id="KRK89565.1"/>
    </source>
</evidence>
<sequence length="626" mass="69605">MKVGIIGAGPRGILMTSQLFNQYKYHSEQTEPLSITLFDPIGIGGRVWRTDQSDELIMNSAADQITLFTDSSVTMSSKVYDGPSLFEWARSDEANSYLASHGYSSDIVAAAAQLQINGYAPRVLFGAYIKWFYDDLISQQPTEISTSLMKAQVTSLTYNDDHKPVIKTDDGTYTFDKVVMSLGQQDNYLNDEEQRLATYAQENALNYISPTHPGDADLSAVPAGELAIIRGLGLSFIDYVSELTLGRGGHYMRNEDGSLFYQPSGREPRIVAGSGRGIPYYPKPINEKGYGECEVPKFLTKENIEKYSKDGKLPFDKFMDLLLSDLELVFYKLTINDKYPYKSANEFEKEFLSNPDKNAVLKQFGFQEEDFFEWDYIINPFKDVQAVGTEDYQTVLINWLNGEIVDSAKGSKTGPLAAARDLLRDFRPTFRQMIVDDCFTNQEYVEKFLGSLDSVINFLIMGPPVVRSEQLSALIRSGVVTILAPGMQVKGQDGWFVTASPKRNTDKFRSASLIEARVPKANLDITANPVMESLVNAQLARTHRLPINGENVGVHAVDVDPKTDQLLDINGDVQPDVYIWGSSLDGLRYVTNAAPRPGVNDTNLQTADKLAAEVLGLPVADDVEMD</sequence>